<proteinExistence type="predicted"/>
<evidence type="ECO:0000313" key="3">
    <source>
        <dbReference type="Proteomes" id="UP001204579"/>
    </source>
</evidence>
<dbReference type="EMBL" id="JANRHJ010000012">
    <property type="protein sequence ID" value="MCR8874534.1"/>
    <property type="molecule type" value="Genomic_DNA"/>
</dbReference>
<dbReference type="RefSeq" id="WP_258335983.1">
    <property type="nucleotide sequence ID" value="NZ_JANRHJ010000012.1"/>
</dbReference>
<dbReference type="AlphaFoldDB" id="A0AAW5N9G7"/>
<gene>
    <name evidence="2" type="ORF">NW209_10990</name>
</gene>
<keyword evidence="1" id="KW-0472">Membrane</keyword>
<feature type="transmembrane region" description="Helical" evidence="1">
    <location>
        <begin position="289"/>
        <end position="317"/>
    </location>
</feature>
<sequence length="438" mass="50701">MNTKAICPNCGAEGTAGRFCEYCGTKIPMPKPKRKKKSHKTELSTVRMVNFTINQDDAIKAFLCHLSDVDNLPKDTFDRLTIDEITPYLVPTYFYHCNFDAPWSCIKLVYEKYKVGNETKTRTKRYPMNGIAQRGFDYVLPSCKIEDIPTELYTFIKDERSNLAYYDLSDNYELDEKDKSILVESSDDDESMVLRKSDFNSILDRRVSSAVKSQIPNDYEDLSYSYSYNNSIGKELILPFWLIRYTCKDEKFYFIIDGINKNDRIKRPEDSIKKAEISALKKREENKGYISCFASLLWLIFFLGSVLTTLSFFIHWVKNSDNIGTVTAFHCFALVGMIIFYVWMHKASKKELDAKNVVQSNLYSAWLQRKESLLDALNSKDLKLSAETTKQLIDETKKRIKEKNPNIKQEDKEKLSKVPTIVIEILGWISLLVYSILG</sequence>
<protein>
    <submittedName>
        <fullName evidence="2">Zinc ribbon domain-containing protein</fullName>
    </submittedName>
</protein>
<feature type="transmembrane region" description="Helical" evidence="1">
    <location>
        <begin position="323"/>
        <end position="343"/>
    </location>
</feature>
<evidence type="ECO:0000256" key="1">
    <source>
        <dbReference type="SAM" id="Phobius"/>
    </source>
</evidence>
<evidence type="ECO:0000313" key="2">
    <source>
        <dbReference type="EMBL" id="MCR8874534.1"/>
    </source>
</evidence>
<name>A0AAW5N9G7_9BACT</name>
<feature type="transmembrane region" description="Helical" evidence="1">
    <location>
        <begin position="418"/>
        <end position="437"/>
    </location>
</feature>
<keyword evidence="3" id="KW-1185">Reference proteome</keyword>
<keyword evidence="1" id="KW-0812">Transmembrane</keyword>
<keyword evidence="1" id="KW-1133">Transmembrane helix</keyword>
<comment type="caution">
    <text evidence="2">The sequence shown here is derived from an EMBL/GenBank/DDBJ whole genome shotgun (WGS) entry which is preliminary data.</text>
</comment>
<dbReference type="Proteomes" id="UP001204579">
    <property type="component" value="Unassembled WGS sequence"/>
</dbReference>
<organism evidence="2 3">
    <name type="scientific">Phocaeicola barnesiae</name>
    <dbReference type="NCBI Taxonomy" id="376804"/>
    <lineage>
        <taxon>Bacteria</taxon>
        <taxon>Pseudomonadati</taxon>
        <taxon>Bacteroidota</taxon>
        <taxon>Bacteroidia</taxon>
        <taxon>Bacteroidales</taxon>
        <taxon>Bacteroidaceae</taxon>
        <taxon>Phocaeicola</taxon>
    </lineage>
</organism>
<reference evidence="2 3" key="1">
    <citation type="submission" date="2022-08" db="EMBL/GenBank/DDBJ databases">
        <authorList>
            <person name="Zeman M."/>
            <person name="Kubasova T."/>
        </authorList>
    </citation>
    <scope>NUCLEOTIDE SEQUENCE [LARGE SCALE GENOMIC DNA]</scope>
    <source>
        <strain evidence="2 3">ET62</strain>
    </source>
</reference>
<accession>A0AAW5N9G7</accession>